<keyword evidence="3" id="KW-1185">Reference proteome</keyword>
<sequence length="61" mass="6877">MRRKWILTILTIIDLTALILVISPFVDMCKNGLQSDSALKAGLIIVITGLINLSYIRNYTR</sequence>
<organism evidence="2 3">
    <name type="scientific">Periweissella fabaria</name>
    <dbReference type="NCBI Taxonomy" id="546157"/>
    <lineage>
        <taxon>Bacteria</taxon>
        <taxon>Bacillati</taxon>
        <taxon>Bacillota</taxon>
        <taxon>Bacilli</taxon>
        <taxon>Lactobacillales</taxon>
        <taxon>Lactobacillaceae</taxon>
        <taxon>Periweissella</taxon>
    </lineage>
</organism>
<feature type="transmembrane region" description="Helical" evidence="1">
    <location>
        <begin position="38"/>
        <end position="56"/>
    </location>
</feature>
<name>A0ABM8Z5G1_9LACO</name>
<protein>
    <submittedName>
        <fullName evidence="2">Uncharacterized protein</fullName>
    </submittedName>
</protein>
<accession>A0ABM8Z5G1</accession>
<gene>
    <name evidence="2" type="ORF">WFA24289_00730</name>
</gene>
<evidence type="ECO:0000256" key="1">
    <source>
        <dbReference type="SAM" id="Phobius"/>
    </source>
</evidence>
<dbReference type="EMBL" id="CAKKNS010000002">
    <property type="protein sequence ID" value="CAH0416426.1"/>
    <property type="molecule type" value="Genomic_DNA"/>
</dbReference>
<keyword evidence="1" id="KW-0812">Transmembrane</keyword>
<feature type="transmembrane region" description="Helical" evidence="1">
    <location>
        <begin position="5"/>
        <end position="26"/>
    </location>
</feature>
<keyword evidence="1" id="KW-0472">Membrane</keyword>
<comment type="caution">
    <text evidence="2">The sequence shown here is derived from an EMBL/GenBank/DDBJ whole genome shotgun (WGS) entry which is preliminary data.</text>
</comment>
<dbReference type="Proteomes" id="UP000789707">
    <property type="component" value="Unassembled WGS sequence"/>
</dbReference>
<evidence type="ECO:0000313" key="3">
    <source>
        <dbReference type="Proteomes" id="UP000789707"/>
    </source>
</evidence>
<proteinExistence type="predicted"/>
<reference evidence="2 3" key="1">
    <citation type="submission" date="2021-11" db="EMBL/GenBank/DDBJ databases">
        <authorList>
            <person name="Depoorter E."/>
        </authorList>
    </citation>
    <scope>NUCLEOTIDE SEQUENCE [LARGE SCALE GENOMIC DNA]</scope>
    <source>
        <strain evidence="2 3">LMG 24289</strain>
    </source>
</reference>
<evidence type="ECO:0000313" key="2">
    <source>
        <dbReference type="EMBL" id="CAH0416426.1"/>
    </source>
</evidence>
<dbReference type="RefSeq" id="WP_230096488.1">
    <property type="nucleotide sequence ID" value="NZ_CAKKNS010000002.1"/>
</dbReference>
<keyword evidence="1" id="KW-1133">Transmembrane helix</keyword>